<name>B8JEP5_ANAD2</name>
<feature type="transmembrane region" description="Helical" evidence="1">
    <location>
        <begin position="21"/>
        <end position="42"/>
    </location>
</feature>
<dbReference type="HOGENOM" id="CLU_092387_0_0_7"/>
<protein>
    <submittedName>
        <fullName evidence="3">Fatty acid hydroxylase</fullName>
    </submittedName>
</protein>
<evidence type="ECO:0000313" key="3">
    <source>
        <dbReference type="EMBL" id="ACL66191.1"/>
    </source>
</evidence>
<organism evidence="3 4">
    <name type="scientific">Anaeromyxobacter dehalogenans (strain ATCC BAA-258 / DSM 21875 / 2CP-1)</name>
    <dbReference type="NCBI Taxonomy" id="455488"/>
    <lineage>
        <taxon>Bacteria</taxon>
        <taxon>Pseudomonadati</taxon>
        <taxon>Myxococcota</taxon>
        <taxon>Myxococcia</taxon>
        <taxon>Myxococcales</taxon>
        <taxon>Cystobacterineae</taxon>
        <taxon>Anaeromyxobacteraceae</taxon>
        <taxon>Anaeromyxobacter</taxon>
    </lineage>
</organism>
<feature type="domain" description="Fatty acid hydroxylase" evidence="2">
    <location>
        <begin position="58"/>
        <end position="212"/>
    </location>
</feature>
<keyword evidence="1" id="KW-0472">Membrane</keyword>
<dbReference type="EMBL" id="CP001359">
    <property type="protein sequence ID" value="ACL66191.1"/>
    <property type="molecule type" value="Genomic_DNA"/>
</dbReference>
<dbReference type="Pfam" id="PF04116">
    <property type="entry name" value="FA_hydroxylase"/>
    <property type="match status" value="1"/>
</dbReference>
<dbReference type="InterPro" id="IPR006694">
    <property type="entry name" value="Fatty_acid_hydroxylase"/>
</dbReference>
<dbReference type="AlphaFoldDB" id="B8JEP5"/>
<proteinExistence type="predicted"/>
<gene>
    <name evidence="3" type="ordered locus">A2cp1_2854</name>
</gene>
<dbReference type="GO" id="GO:0008610">
    <property type="term" value="P:lipid biosynthetic process"/>
    <property type="evidence" value="ECO:0007669"/>
    <property type="project" value="InterPro"/>
</dbReference>
<feature type="transmembrane region" description="Helical" evidence="1">
    <location>
        <begin position="48"/>
        <end position="70"/>
    </location>
</feature>
<dbReference type="Proteomes" id="UP000007089">
    <property type="component" value="Chromosome"/>
</dbReference>
<evidence type="ECO:0000256" key="1">
    <source>
        <dbReference type="SAM" id="Phobius"/>
    </source>
</evidence>
<keyword evidence="4" id="KW-1185">Reference proteome</keyword>
<evidence type="ECO:0000313" key="4">
    <source>
        <dbReference type="Proteomes" id="UP000007089"/>
    </source>
</evidence>
<dbReference type="KEGG" id="acp:A2cp1_2854"/>
<reference evidence="3" key="1">
    <citation type="submission" date="2009-01" db="EMBL/GenBank/DDBJ databases">
        <title>Complete sequence of Anaeromyxobacter dehalogenans 2CP-1.</title>
        <authorList>
            <consortium name="US DOE Joint Genome Institute"/>
            <person name="Lucas S."/>
            <person name="Copeland A."/>
            <person name="Lapidus A."/>
            <person name="Glavina del Rio T."/>
            <person name="Dalin E."/>
            <person name="Tice H."/>
            <person name="Bruce D."/>
            <person name="Goodwin L."/>
            <person name="Pitluck S."/>
            <person name="Saunders E."/>
            <person name="Brettin T."/>
            <person name="Detter J.C."/>
            <person name="Han C."/>
            <person name="Larimer F."/>
            <person name="Land M."/>
            <person name="Hauser L."/>
            <person name="Kyrpides N."/>
            <person name="Ovchinnikova G."/>
            <person name="Beliaev A.S."/>
            <person name="Richardson P."/>
        </authorList>
    </citation>
    <scope>NUCLEOTIDE SEQUENCE</scope>
    <source>
        <strain evidence="3">2CP-1</strain>
    </source>
</reference>
<keyword evidence="1" id="KW-0812">Transmembrane</keyword>
<dbReference type="GO" id="GO:0005506">
    <property type="term" value="F:iron ion binding"/>
    <property type="evidence" value="ECO:0007669"/>
    <property type="project" value="InterPro"/>
</dbReference>
<accession>B8JEP5</accession>
<sequence length="235" mass="26710">MTQASRSELRAELLSRIPRHYSPWVHLLFPTVAGLAIAAFALSRIAGLGAWQVAAVPAFLVFGNAVEWTAHRGMLHRRLRFAEVFYVRHTPQHHAVYVADDMALRDWRELKLVLLPAYGLLAILAVTSPLTLAFVWLRQPNLAALWVASVVLYVLSYEWLHLAYHLPQDRWLARTALVRTLRRHHQLHHAPHLMHRWNFNVTVPLWDWVRGTVYQAPAPGPRAAPQPTGAAGRAP</sequence>
<keyword evidence="1" id="KW-1133">Transmembrane helix</keyword>
<dbReference type="RefSeq" id="WP_012633944.1">
    <property type="nucleotide sequence ID" value="NC_011891.1"/>
</dbReference>
<dbReference type="GO" id="GO:0016491">
    <property type="term" value="F:oxidoreductase activity"/>
    <property type="evidence" value="ECO:0007669"/>
    <property type="project" value="InterPro"/>
</dbReference>
<feature type="transmembrane region" description="Helical" evidence="1">
    <location>
        <begin position="112"/>
        <end position="137"/>
    </location>
</feature>
<evidence type="ECO:0000259" key="2">
    <source>
        <dbReference type="Pfam" id="PF04116"/>
    </source>
</evidence>
<feature type="transmembrane region" description="Helical" evidence="1">
    <location>
        <begin position="143"/>
        <end position="164"/>
    </location>
</feature>